<comment type="caution">
    <text evidence="2">The sequence shown here is derived from an EMBL/GenBank/DDBJ whole genome shotgun (WGS) entry which is preliminary data.</text>
</comment>
<name>X0W6K4_9ZZZZ</name>
<organism evidence="2">
    <name type="scientific">marine sediment metagenome</name>
    <dbReference type="NCBI Taxonomy" id="412755"/>
    <lineage>
        <taxon>unclassified sequences</taxon>
        <taxon>metagenomes</taxon>
        <taxon>ecological metagenomes</taxon>
    </lineage>
</organism>
<feature type="region of interest" description="Disordered" evidence="1">
    <location>
        <begin position="1"/>
        <end position="21"/>
    </location>
</feature>
<feature type="non-terminal residue" evidence="2">
    <location>
        <position position="261"/>
    </location>
</feature>
<evidence type="ECO:0000256" key="1">
    <source>
        <dbReference type="SAM" id="MobiDB-lite"/>
    </source>
</evidence>
<gene>
    <name evidence="2" type="ORF">S01H1_49191</name>
</gene>
<evidence type="ECO:0000313" key="2">
    <source>
        <dbReference type="EMBL" id="GAG20253.1"/>
    </source>
</evidence>
<protein>
    <submittedName>
        <fullName evidence="2">Uncharacterized protein</fullName>
    </submittedName>
</protein>
<dbReference type="EMBL" id="BARS01031624">
    <property type="protein sequence ID" value="GAG20253.1"/>
    <property type="molecule type" value="Genomic_DNA"/>
</dbReference>
<feature type="non-terminal residue" evidence="2">
    <location>
        <position position="1"/>
    </location>
</feature>
<proteinExistence type="predicted"/>
<feature type="compositionally biased region" description="Acidic residues" evidence="1">
    <location>
        <begin position="9"/>
        <end position="18"/>
    </location>
</feature>
<accession>X0W6K4</accession>
<reference evidence="2" key="1">
    <citation type="journal article" date="2014" name="Front. Microbiol.">
        <title>High frequency of phylogenetically diverse reductive dehalogenase-homologous genes in deep subseafloor sedimentary metagenomes.</title>
        <authorList>
            <person name="Kawai M."/>
            <person name="Futagami T."/>
            <person name="Toyoda A."/>
            <person name="Takaki Y."/>
            <person name="Nishi S."/>
            <person name="Hori S."/>
            <person name="Arai W."/>
            <person name="Tsubouchi T."/>
            <person name="Morono Y."/>
            <person name="Uchiyama I."/>
            <person name="Ito T."/>
            <person name="Fujiyama A."/>
            <person name="Inagaki F."/>
            <person name="Takami H."/>
        </authorList>
    </citation>
    <scope>NUCLEOTIDE SEQUENCE</scope>
    <source>
        <strain evidence="2">Expedition CK06-06</strain>
    </source>
</reference>
<sequence length="261" mass="29549">TVTKLDLNGNDDFDDPAESDQPRFVTFADPYDESQGYVHNDRYYYVDSKGYGHFEGTDYDPTTQTYIPAVYDVETGFRPSDFNIRIDATYGRVIDGEVFLEFVYADLNGDGRVNIRDIDSDESGDISDIERNKAAVATDYNEYSGRYEHRKNSGLYFDGQGNLYPGAYDEEPIGIKVVYYQDRSFSFEKEVPGINPTHFVLPDGEYVDAENTKGETVRADVGPDEQGGYFVRTFEYQGQTIGGEEISDKSLTSFHFVVQSD</sequence>
<dbReference type="AlphaFoldDB" id="X0W6K4"/>